<dbReference type="Gene3D" id="1.10.150.240">
    <property type="entry name" value="Putative phosphatase, domain 2"/>
    <property type="match status" value="1"/>
</dbReference>
<sequence>MLKPSQYKHIIWDWNGTLLDDTWLFVDIMNGVLENRNMDTITIEKYRNIFEFPVEEYYKKLGFDLVKESFYESGLEFIRAYEKRRYEADLYPMVNSILSKLVSMNIHHSILSAQHQVLLDDLTKYYNIRKYFTEINGLNDYYAHSKIDKGIEWIKKAGHNPLEVLFIGDTDHDFEVAQSLGTDCLLISHGHHCHSRLIQTGAPVIRELKNILHIFGIDLDFT</sequence>
<accession>A0A382YMJ4</accession>
<dbReference type="Pfam" id="PF13419">
    <property type="entry name" value="HAD_2"/>
    <property type="match status" value="1"/>
</dbReference>
<dbReference type="InterPro" id="IPR050155">
    <property type="entry name" value="HAD-like_hydrolase_sf"/>
</dbReference>
<dbReference type="GO" id="GO:0008967">
    <property type="term" value="F:phosphoglycolate phosphatase activity"/>
    <property type="evidence" value="ECO:0007669"/>
    <property type="project" value="TreeGrafter"/>
</dbReference>
<dbReference type="Gene3D" id="3.40.50.1000">
    <property type="entry name" value="HAD superfamily/HAD-like"/>
    <property type="match status" value="1"/>
</dbReference>
<gene>
    <name evidence="1" type="ORF">METZ01_LOCUS437391</name>
</gene>
<evidence type="ECO:0000313" key="1">
    <source>
        <dbReference type="EMBL" id="SVD84537.1"/>
    </source>
</evidence>
<dbReference type="InterPro" id="IPR036412">
    <property type="entry name" value="HAD-like_sf"/>
</dbReference>
<dbReference type="PANTHER" id="PTHR43434">
    <property type="entry name" value="PHOSPHOGLYCOLATE PHOSPHATASE"/>
    <property type="match status" value="1"/>
</dbReference>
<dbReference type="AlphaFoldDB" id="A0A382YMJ4"/>
<dbReference type="GO" id="GO:0006281">
    <property type="term" value="P:DNA repair"/>
    <property type="evidence" value="ECO:0007669"/>
    <property type="project" value="TreeGrafter"/>
</dbReference>
<dbReference type="SFLD" id="SFLDS00003">
    <property type="entry name" value="Haloacid_Dehalogenase"/>
    <property type="match status" value="1"/>
</dbReference>
<dbReference type="EMBL" id="UINC01177093">
    <property type="protein sequence ID" value="SVD84537.1"/>
    <property type="molecule type" value="Genomic_DNA"/>
</dbReference>
<dbReference type="InterPro" id="IPR023198">
    <property type="entry name" value="PGP-like_dom2"/>
</dbReference>
<evidence type="ECO:0008006" key="2">
    <source>
        <dbReference type="Google" id="ProtNLM"/>
    </source>
</evidence>
<dbReference type="SFLD" id="SFLDG01129">
    <property type="entry name" value="C1.5:_HAD__Beta-PGM__Phosphata"/>
    <property type="match status" value="1"/>
</dbReference>
<dbReference type="SUPFAM" id="SSF56784">
    <property type="entry name" value="HAD-like"/>
    <property type="match status" value="1"/>
</dbReference>
<protein>
    <recommendedName>
        <fullName evidence="2">Phosphatase</fullName>
    </recommendedName>
</protein>
<feature type="non-terminal residue" evidence="1">
    <location>
        <position position="222"/>
    </location>
</feature>
<organism evidence="1">
    <name type="scientific">marine metagenome</name>
    <dbReference type="NCBI Taxonomy" id="408172"/>
    <lineage>
        <taxon>unclassified sequences</taxon>
        <taxon>metagenomes</taxon>
        <taxon>ecological metagenomes</taxon>
    </lineage>
</organism>
<dbReference type="InterPro" id="IPR023214">
    <property type="entry name" value="HAD_sf"/>
</dbReference>
<name>A0A382YMJ4_9ZZZZ</name>
<reference evidence="1" key="1">
    <citation type="submission" date="2018-05" db="EMBL/GenBank/DDBJ databases">
        <authorList>
            <person name="Lanie J.A."/>
            <person name="Ng W.-L."/>
            <person name="Kazmierczak K.M."/>
            <person name="Andrzejewski T.M."/>
            <person name="Davidsen T.M."/>
            <person name="Wayne K.J."/>
            <person name="Tettelin H."/>
            <person name="Glass J.I."/>
            <person name="Rusch D."/>
            <person name="Podicherti R."/>
            <person name="Tsui H.-C.T."/>
            <person name="Winkler M.E."/>
        </authorList>
    </citation>
    <scope>NUCLEOTIDE SEQUENCE</scope>
</reference>
<dbReference type="PANTHER" id="PTHR43434:SF1">
    <property type="entry name" value="PHOSPHOGLYCOLATE PHOSPHATASE"/>
    <property type="match status" value="1"/>
</dbReference>
<dbReference type="GO" id="GO:0005829">
    <property type="term" value="C:cytosol"/>
    <property type="evidence" value="ECO:0007669"/>
    <property type="project" value="TreeGrafter"/>
</dbReference>
<dbReference type="InterPro" id="IPR041492">
    <property type="entry name" value="HAD_2"/>
</dbReference>
<proteinExistence type="predicted"/>